<sequence>MRKLFLDIETLPAEESRKEILLELYERKMKKGNKNLGSFEEYLELTGLDGSFGRICCISYAIDDGPIKTLSGEEKQVLADFWDAAGDVNLFVGFNIMDFDLRFIFQRSIIFGVRPSVELTFARYRNSPIYDIFHEWTRWSNLGKVGLHGLARALGLPSSKNGDIEGKDVARAYAAGRLKEICEYCERDVELTRQIYKKMTFS</sequence>
<feature type="domain" description="Predicted 3'-5' exonuclease PolB-like" evidence="1">
    <location>
        <begin position="69"/>
        <end position="200"/>
    </location>
</feature>
<dbReference type="InterPro" id="IPR019288">
    <property type="entry name" value="3'-5'_exonuclease_PolB-like"/>
</dbReference>
<dbReference type="Proteomes" id="UP000177080">
    <property type="component" value="Unassembled WGS sequence"/>
</dbReference>
<dbReference type="EMBL" id="MEXN01000007">
    <property type="protein sequence ID" value="OGD03201.1"/>
    <property type="molecule type" value="Genomic_DNA"/>
</dbReference>
<dbReference type="GO" id="GO:0003676">
    <property type="term" value="F:nucleic acid binding"/>
    <property type="evidence" value="ECO:0007669"/>
    <property type="project" value="InterPro"/>
</dbReference>
<comment type="caution">
    <text evidence="2">The sequence shown here is derived from an EMBL/GenBank/DDBJ whole genome shotgun (WGS) entry which is preliminary data.</text>
</comment>
<proteinExistence type="predicted"/>
<evidence type="ECO:0000313" key="3">
    <source>
        <dbReference type="Proteomes" id="UP000177080"/>
    </source>
</evidence>
<dbReference type="Gene3D" id="3.30.420.10">
    <property type="entry name" value="Ribonuclease H-like superfamily/Ribonuclease H"/>
    <property type="match status" value="1"/>
</dbReference>
<dbReference type="InterPro" id="IPR036397">
    <property type="entry name" value="RNaseH_sf"/>
</dbReference>
<evidence type="ECO:0000313" key="2">
    <source>
        <dbReference type="EMBL" id="OGD03201.1"/>
    </source>
</evidence>
<dbReference type="SUPFAM" id="SSF53098">
    <property type="entry name" value="Ribonuclease H-like"/>
    <property type="match status" value="1"/>
</dbReference>
<evidence type="ECO:0000259" key="1">
    <source>
        <dbReference type="Pfam" id="PF10108"/>
    </source>
</evidence>
<dbReference type="AlphaFoldDB" id="A0A1F4ZAM8"/>
<name>A0A1F4ZAM8_9BACT</name>
<protein>
    <recommendedName>
        <fullName evidence="1">Predicted 3'-5' exonuclease PolB-like domain-containing protein</fullName>
    </recommendedName>
</protein>
<reference evidence="2 3" key="1">
    <citation type="journal article" date="2016" name="Nat. Commun.">
        <title>Thousands of microbial genomes shed light on interconnected biogeochemical processes in an aquifer system.</title>
        <authorList>
            <person name="Anantharaman K."/>
            <person name="Brown C.T."/>
            <person name="Hug L.A."/>
            <person name="Sharon I."/>
            <person name="Castelle C.J."/>
            <person name="Probst A.J."/>
            <person name="Thomas B.C."/>
            <person name="Singh A."/>
            <person name="Wilkins M.J."/>
            <person name="Karaoz U."/>
            <person name="Brodie E.L."/>
            <person name="Williams K.H."/>
            <person name="Hubbard S.S."/>
            <person name="Banfield J.F."/>
        </authorList>
    </citation>
    <scope>NUCLEOTIDE SEQUENCE [LARGE SCALE GENOMIC DNA]</scope>
</reference>
<gene>
    <name evidence="2" type="ORF">A2989_00005</name>
</gene>
<accession>A0A1F4ZAM8</accession>
<dbReference type="InterPro" id="IPR012337">
    <property type="entry name" value="RNaseH-like_sf"/>
</dbReference>
<organism evidence="2 3">
    <name type="scientific">Candidatus Amesbacteria bacterium RIFCSPLOWO2_01_FULL_48_25</name>
    <dbReference type="NCBI Taxonomy" id="1797259"/>
    <lineage>
        <taxon>Bacteria</taxon>
        <taxon>Candidatus Amesiibacteriota</taxon>
    </lineage>
</organism>
<dbReference type="Pfam" id="PF10108">
    <property type="entry name" value="DNA_pol_B_exo2"/>
    <property type="match status" value="1"/>
</dbReference>
<dbReference type="STRING" id="1797259.A2989_00005"/>